<feature type="transmembrane region" description="Helical" evidence="1">
    <location>
        <begin position="427"/>
        <end position="446"/>
    </location>
</feature>
<dbReference type="SUPFAM" id="SSF53448">
    <property type="entry name" value="Nucleotide-diphospho-sugar transferases"/>
    <property type="match status" value="1"/>
</dbReference>
<dbReference type="STRING" id="1095630.A0A2J6TE09"/>
<keyword evidence="2" id="KW-0808">Transferase</keyword>
<protein>
    <submittedName>
        <fullName evidence="2">Glycosyltransferase family 2 protein</fullName>
    </submittedName>
</protein>
<dbReference type="EMBL" id="KZ613786">
    <property type="protein sequence ID" value="PMD61243.1"/>
    <property type="molecule type" value="Genomic_DNA"/>
</dbReference>
<dbReference type="Pfam" id="PF13641">
    <property type="entry name" value="Glyco_tranf_2_3"/>
    <property type="match status" value="1"/>
</dbReference>
<name>A0A2J6TE09_9HELO</name>
<accession>A0A2J6TE09</accession>
<keyword evidence="1" id="KW-0812">Transmembrane</keyword>
<dbReference type="Proteomes" id="UP000235371">
    <property type="component" value="Unassembled WGS sequence"/>
</dbReference>
<feature type="transmembrane region" description="Helical" evidence="1">
    <location>
        <begin position="73"/>
        <end position="96"/>
    </location>
</feature>
<reference evidence="2 3" key="1">
    <citation type="submission" date="2016-04" db="EMBL/GenBank/DDBJ databases">
        <title>A degradative enzymes factory behind the ericoid mycorrhizal symbiosis.</title>
        <authorList>
            <consortium name="DOE Joint Genome Institute"/>
            <person name="Martino E."/>
            <person name="Morin E."/>
            <person name="Grelet G."/>
            <person name="Kuo A."/>
            <person name="Kohler A."/>
            <person name="Daghino S."/>
            <person name="Barry K."/>
            <person name="Choi C."/>
            <person name="Cichocki N."/>
            <person name="Clum A."/>
            <person name="Copeland A."/>
            <person name="Hainaut M."/>
            <person name="Haridas S."/>
            <person name="Labutti K."/>
            <person name="Lindquist E."/>
            <person name="Lipzen A."/>
            <person name="Khouja H.-R."/>
            <person name="Murat C."/>
            <person name="Ohm R."/>
            <person name="Olson A."/>
            <person name="Spatafora J."/>
            <person name="Veneault-Fourrey C."/>
            <person name="Henrissat B."/>
            <person name="Grigoriev I."/>
            <person name="Martin F."/>
            <person name="Perotto S."/>
        </authorList>
    </citation>
    <scope>NUCLEOTIDE SEQUENCE [LARGE SCALE GENOMIC DNA]</scope>
    <source>
        <strain evidence="2 3">E</strain>
    </source>
</reference>
<feature type="transmembrane region" description="Helical" evidence="1">
    <location>
        <begin position="451"/>
        <end position="469"/>
    </location>
</feature>
<organism evidence="2 3">
    <name type="scientific">Hyaloscypha bicolor E</name>
    <dbReference type="NCBI Taxonomy" id="1095630"/>
    <lineage>
        <taxon>Eukaryota</taxon>
        <taxon>Fungi</taxon>
        <taxon>Dikarya</taxon>
        <taxon>Ascomycota</taxon>
        <taxon>Pezizomycotina</taxon>
        <taxon>Leotiomycetes</taxon>
        <taxon>Helotiales</taxon>
        <taxon>Hyaloscyphaceae</taxon>
        <taxon>Hyaloscypha</taxon>
        <taxon>Hyaloscypha bicolor</taxon>
    </lineage>
</organism>
<dbReference type="RefSeq" id="XP_024738147.1">
    <property type="nucleotide sequence ID" value="XM_024874588.1"/>
</dbReference>
<evidence type="ECO:0000256" key="1">
    <source>
        <dbReference type="SAM" id="Phobius"/>
    </source>
</evidence>
<sequence length="560" mass="64353">MDPLEVHPHIQIPPHSTNIQRPRNSVLSLLRRVSVFSHISTLHRPRHPTLDKLFDDAKKLEARIYRSVLYQKLFQHATYALLLAALYFILVGLPLWKGLVWWMYNFLATKFILTGGCVVFSGTAFLYAFAPLLIVFEKDPMKQDAEAVKSEPNSIQSCALLIPCYKSESLIGSTLEAALKVFPAKNIFVIANGNSPEPLDNTADVCHKYHVNHIWCPIGSKIIAQFLGCYAAENYPFTLLIDDDCILPPEFPIVTDRMKGNIKCLGYTIKSVGQGRQPGTLCQQAQDIEYKLSGLQRAFAGKVGSATFPHGAIALWDRELLMKTFHCHPGFSISEDWFFGHVARELGSRILMCTQVFVETETPPAIFWVDNNESRGGFGEMTIYKQRFYRWNFFFVNGCYWNMKYILWSWKLGWWEIGAKVFVWQEVYETIIFLLTPFVLPISLIIRPEFCAILLATTFGMYFINVLIFNEVHLRKKNERVSWVAILYYMPYKITLFLVNVASCYYSIYKYAKYFAKRHPKVVHDAKVIQVILDFVELSENEAGSILRHGRDDGAKEQHT</sequence>
<dbReference type="InParanoid" id="A0A2J6TE09"/>
<proteinExistence type="predicted"/>
<dbReference type="OrthoDB" id="2590398at2759"/>
<keyword evidence="1" id="KW-1133">Transmembrane helix</keyword>
<dbReference type="GO" id="GO:0016740">
    <property type="term" value="F:transferase activity"/>
    <property type="evidence" value="ECO:0007669"/>
    <property type="project" value="UniProtKB-KW"/>
</dbReference>
<dbReference type="AlphaFoldDB" id="A0A2J6TE09"/>
<evidence type="ECO:0000313" key="2">
    <source>
        <dbReference type="EMBL" id="PMD61243.1"/>
    </source>
</evidence>
<keyword evidence="1" id="KW-0472">Membrane</keyword>
<keyword evidence="3" id="KW-1185">Reference proteome</keyword>
<feature type="transmembrane region" description="Helical" evidence="1">
    <location>
        <begin position="111"/>
        <end position="136"/>
    </location>
</feature>
<gene>
    <name evidence="2" type="ORF">K444DRAFT_526901</name>
</gene>
<feature type="transmembrane region" description="Helical" evidence="1">
    <location>
        <begin position="388"/>
        <end position="407"/>
    </location>
</feature>
<evidence type="ECO:0000313" key="3">
    <source>
        <dbReference type="Proteomes" id="UP000235371"/>
    </source>
</evidence>
<dbReference type="GeneID" id="36582668"/>
<dbReference type="Gene3D" id="3.90.550.10">
    <property type="entry name" value="Spore Coat Polysaccharide Biosynthesis Protein SpsA, Chain A"/>
    <property type="match status" value="1"/>
</dbReference>
<feature type="transmembrane region" description="Helical" evidence="1">
    <location>
        <begin position="489"/>
        <end position="508"/>
    </location>
</feature>
<dbReference type="InterPro" id="IPR029044">
    <property type="entry name" value="Nucleotide-diphossugar_trans"/>
</dbReference>